<sequence length="455" mass="51911">MSVRGVRVWRRIDVTLPPSFLIEHTRNEGCLMIENGACLEIKRSQFEDWKLGYTKITDAYGLMGILRTKEESYLIAIKGVLSSGQLFNSDIYKITMSEFIPLKTLGVAEHIDPRIVELQKLISSGMFYFSALTEYDLTLCAQKRAQGAQSDERFFWNRSLHFPLQRFGIDSKQWFLKCISGSCIIRTVYIGAKTGKVAILSRLSCERVGTRFNVRGANDMGNVANFVETEQLILFEGQESSFIQIRGSIPLFWDQPGIQVGSHKVKLRAFEASAPAYKRHFLALQKLYENIIVVNLLGHKEGERVLGDAFQTQHKNTHLKETIPFIHFDYHAQMKISRDNINYLKKDLQTFLNDNGFFQQINAKVLRNQTGVVRTNCLDCLDRTNNVQTLLGLMMLRDQITSMRIESANANLHQRFEEVLKDAWVKNGDQCSIIYAGTGALEGKSKGRFLLKKKA</sequence>
<evidence type="ECO:0000313" key="9">
    <source>
        <dbReference type="WBParaSite" id="MBELARI_LOCUS4346"/>
    </source>
</evidence>
<comment type="catalytic activity">
    <reaction evidence="3">
        <text>a 1,2-diacyl-sn-glycero-3-phospho-(1D-myo-inositol 4-phosphate) + H2O = a 1,2-diacyl-sn-glycero-3-phospho-(1D-myo-inositol) + phosphate</text>
        <dbReference type="Rhea" id="RHEA:55652"/>
        <dbReference type="ChEBI" id="CHEBI:15377"/>
        <dbReference type="ChEBI" id="CHEBI:43474"/>
        <dbReference type="ChEBI" id="CHEBI:57880"/>
        <dbReference type="ChEBI" id="CHEBI:58178"/>
    </reaction>
    <physiologicalReaction direction="left-to-right" evidence="3">
        <dbReference type="Rhea" id="RHEA:55653"/>
    </physiologicalReaction>
</comment>
<name>A0AAF3J986_9BILA</name>
<dbReference type="GO" id="GO:0046856">
    <property type="term" value="P:phosphatidylinositol dephosphorylation"/>
    <property type="evidence" value="ECO:0007669"/>
    <property type="project" value="TreeGrafter"/>
</dbReference>
<reference evidence="9" key="1">
    <citation type="submission" date="2024-02" db="UniProtKB">
        <authorList>
            <consortium name="WormBaseParasite"/>
        </authorList>
    </citation>
    <scope>IDENTIFICATION</scope>
</reference>
<comment type="catalytic activity">
    <reaction evidence="2">
        <text>a 1,2-diacyl-sn-glycero-3-phospho-(1D-myo-inositol-3-phosphate) + H2O = a 1,2-diacyl-sn-glycero-3-phospho-(1D-myo-inositol) + phosphate</text>
        <dbReference type="Rhea" id="RHEA:12316"/>
        <dbReference type="ChEBI" id="CHEBI:15377"/>
        <dbReference type="ChEBI" id="CHEBI:43474"/>
        <dbReference type="ChEBI" id="CHEBI:57880"/>
        <dbReference type="ChEBI" id="CHEBI:58088"/>
        <dbReference type="EC" id="3.1.3.64"/>
    </reaction>
    <physiologicalReaction direction="left-to-right" evidence="2">
        <dbReference type="Rhea" id="RHEA:12317"/>
    </physiologicalReaction>
</comment>
<dbReference type="AlphaFoldDB" id="A0AAF3J986"/>
<accession>A0AAF3J986</accession>
<dbReference type="EC" id="3.1.3.64" evidence="1"/>
<evidence type="ECO:0000256" key="4">
    <source>
        <dbReference type="ARBA" id="ARBA00040795"/>
    </source>
</evidence>
<evidence type="ECO:0000256" key="2">
    <source>
        <dbReference type="ARBA" id="ARBA00036631"/>
    </source>
</evidence>
<evidence type="ECO:0000313" key="8">
    <source>
        <dbReference type="Proteomes" id="UP000887575"/>
    </source>
</evidence>
<protein>
    <recommendedName>
        <fullName evidence="4">Phosphatidylinositol-3-phosphatase SAC1</fullName>
        <ecNumber evidence="1">3.1.3.64</ecNumber>
    </recommendedName>
    <alternativeName>
        <fullName evidence="6">Phosphatidylinositol-4-phosphate phosphatase</fullName>
    </alternativeName>
    <alternativeName>
        <fullName evidence="5">Suppressor of actin mutations 1-like protein</fullName>
    </alternativeName>
</protein>
<dbReference type="PANTHER" id="PTHR45662">
    <property type="entry name" value="PHOSPHATIDYLINOSITIDE PHOSPHATASE SAC1"/>
    <property type="match status" value="1"/>
</dbReference>
<organism evidence="8 9">
    <name type="scientific">Mesorhabditis belari</name>
    <dbReference type="NCBI Taxonomy" id="2138241"/>
    <lineage>
        <taxon>Eukaryota</taxon>
        <taxon>Metazoa</taxon>
        <taxon>Ecdysozoa</taxon>
        <taxon>Nematoda</taxon>
        <taxon>Chromadorea</taxon>
        <taxon>Rhabditida</taxon>
        <taxon>Rhabditina</taxon>
        <taxon>Rhabditomorpha</taxon>
        <taxon>Rhabditoidea</taxon>
        <taxon>Rhabditidae</taxon>
        <taxon>Mesorhabditinae</taxon>
        <taxon>Mesorhabditis</taxon>
    </lineage>
</organism>
<dbReference type="GO" id="GO:0043812">
    <property type="term" value="F:phosphatidylinositol-4-phosphate phosphatase activity"/>
    <property type="evidence" value="ECO:0007669"/>
    <property type="project" value="TreeGrafter"/>
</dbReference>
<dbReference type="InterPro" id="IPR002013">
    <property type="entry name" value="SAC_dom"/>
</dbReference>
<dbReference type="GO" id="GO:0005783">
    <property type="term" value="C:endoplasmic reticulum"/>
    <property type="evidence" value="ECO:0007669"/>
    <property type="project" value="TreeGrafter"/>
</dbReference>
<dbReference type="GO" id="GO:0004438">
    <property type="term" value="F:phosphatidylinositol-3-phosphate phosphatase activity"/>
    <property type="evidence" value="ECO:0007669"/>
    <property type="project" value="UniProtKB-EC"/>
</dbReference>
<dbReference type="Pfam" id="PF02383">
    <property type="entry name" value="Syja_N"/>
    <property type="match status" value="1"/>
</dbReference>
<evidence type="ECO:0000256" key="3">
    <source>
        <dbReference type="ARBA" id="ARBA00036807"/>
    </source>
</evidence>
<dbReference type="PANTHER" id="PTHR45662:SF2">
    <property type="entry name" value="PHOSPHATIDYLINOSITOL-3-PHOSPHATASE SAC1"/>
    <property type="match status" value="1"/>
</dbReference>
<dbReference type="PROSITE" id="PS50275">
    <property type="entry name" value="SAC"/>
    <property type="match status" value="1"/>
</dbReference>
<evidence type="ECO:0000256" key="6">
    <source>
        <dbReference type="ARBA" id="ARBA00041911"/>
    </source>
</evidence>
<proteinExistence type="predicted"/>
<evidence type="ECO:0000259" key="7">
    <source>
        <dbReference type="PROSITE" id="PS50275"/>
    </source>
</evidence>
<dbReference type="WBParaSite" id="MBELARI_LOCUS4346">
    <property type="protein sequence ID" value="MBELARI_LOCUS4346"/>
    <property type="gene ID" value="MBELARI_LOCUS4346"/>
</dbReference>
<dbReference type="Proteomes" id="UP000887575">
    <property type="component" value="Unassembled WGS sequence"/>
</dbReference>
<keyword evidence="8" id="KW-1185">Reference proteome</keyword>
<evidence type="ECO:0000256" key="5">
    <source>
        <dbReference type="ARBA" id="ARBA00041396"/>
    </source>
</evidence>
<feature type="domain" description="SAC" evidence="7">
    <location>
        <begin position="118"/>
        <end position="437"/>
    </location>
</feature>
<evidence type="ECO:0000256" key="1">
    <source>
        <dbReference type="ARBA" id="ARBA00013038"/>
    </source>
</evidence>